<evidence type="ECO:0000256" key="1">
    <source>
        <dbReference type="ARBA" id="ARBA00000971"/>
    </source>
</evidence>
<sequence length="209" mass="24443">MKPFYKLHNKNILLCGIFFALAGLLLSVKFFFNVNQKTYQPNVLVIINGEALTTSEVNKVIKNYRIAGSLAANRLDQILSDLIDEKLILQEAKRRKIDATREEIEARLKQLKNHLPSLYQQIYTQMSEKEYKEILKNRIIIQKLYTEVISSQKNKPTGEHEPLETSQKEKEIFAKWVKELREKADITFLQENIQNFKESLRKETPGVVY</sequence>
<reference evidence="9" key="1">
    <citation type="submission" date="2016-12" db="EMBL/GenBank/DDBJ databases">
        <title>Draft Genome Sequences od Carboxydothermus pertinax and islandicus, Hydrogenogenic Carboxydotrophic Bacteria.</title>
        <authorList>
            <person name="Fukuyama Y."/>
            <person name="Ohmae K."/>
            <person name="Yoneda Y."/>
            <person name="Yoshida T."/>
            <person name="Sako Y."/>
        </authorList>
    </citation>
    <scope>NUCLEOTIDE SEQUENCE [LARGE SCALE GENOMIC DNA]</scope>
    <source>
        <strain evidence="9">Ug1</strain>
    </source>
</reference>
<keyword evidence="6" id="KW-0175">Coiled coil</keyword>
<evidence type="ECO:0000256" key="2">
    <source>
        <dbReference type="ARBA" id="ARBA00013194"/>
    </source>
</evidence>
<evidence type="ECO:0000256" key="7">
    <source>
        <dbReference type="SAM" id="Phobius"/>
    </source>
</evidence>
<accession>A0A1L8CSX3</accession>
<dbReference type="Proteomes" id="UP000187485">
    <property type="component" value="Unassembled WGS sequence"/>
</dbReference>
<dbReference type="EMBL" id="BDJK01000006">
    <property type="protein sequence ID" value="GAV22021.1"/>
    <property type="molecule type" value="Genomic_DNA"/>
</dbReference>
<keyword evidence="9" id="KW-1185">Reference proteome</keyword>
<dbReference type="OrthoDB" id="9791746at2"/>
<evidence type="ECO:0000256" key="5">
    <source>
        <dbReference type="ARBA" id="ARBA00023235"/>
    </source>
</evidence>
<comment type="caution">
    <text evidence="8">The sequence shown here is derived from an EMBL/GenBank/DDBJ whole genome shotgun (WGS) entry which is preliminary data.</text>
</comment>
<keyword evidence="7" id="KW-0812">Transmembrane</keyword>
<name>A0A1L8CSX3_9THEO</name>
<evidence type="ECO:0000256" key="4">
    <source>
        <dbReference type="ARBA" id="ARBA00023110"/>
    </source>
</evidence>
<feature type="coiled-coil region" evidence="6">
    <location>
        <begin position="94"/>
        <end position="121"/>
    </location>
</feature>
<keyword evidence="3" id="KW-0732">Signal</keyword>
<dbReference type="InterPro" id="IPR027304">
    <property type="entry name" value="Trigger_fact/SurA_dom_sf"/>
</dbReference>
<gene>
    <name evidence="8" type="ORF">cpu_05310</name>
</gene>
<dbReference type="EC" id="5.2.1.8" evidence="2"/>
<dbReference type="InterPro" id="IPR050245">
    <property type="entry name" value="PrsA_foldase"/>
</dbReference>
<keyword evidence="5" id="KW-0413">Isomerase</keyword>
<dbReference type="STRING" id="870242.cpu_05310"/>
<dbReference type="AlphaFoldDB" id="A0A1L8CSX3"/>
<keyword evidence="7" id="KW-0472">Membrane</keyword>
<proteinExistence type="predicted"/>
<dbReference type="PANTHER" id="PTHR47245:SF1">
    <property type="entry name" value="FOLDASE PROTEIN PRSA"/>
    <property type="match status" value="1"/>
</dbReference>
<dbReference type="Gene3D" id="1.10.4030.10">
    <property type="entry name" value="Porin chaperone SurA, peptide-binding domain"/>
    <property type="match status" value="1"/>
</dbReference>
<dbReference type="PANTHER" id="PTHR47245">
    <property type="entry name" value="PEPTIDYLPROLYL ISOMERASE"/>
    <property type="match status" value="1"/>
</dbReference>
<keyword evidence="7" id="KW-1133">Transmembrane helix</keyword>
<dbReference type="SUPFAM" id="SSF109998">
    <property type="entry name" value="Triger factor/SurA peptide-binding domain-like"/>
    <property type="match status" value="1"/>
</dbReference>
<feature type="transmembrane region" description="Helical" evidence="7">
    <location>
        <begin position="12"/>
        <end position="32"/>
    </location>
</feature>
<evidence type="ECO:0000256" key="3">
    <source>
        <dbReference type="ARBA" id="ARBA00022729"/>
    </source>
</evidence>
<comment type="catalytic activity">
    <reaction evidence="1">
        <text>[protein]-peptidylproline (omega=180) = [protein]-peptidylproline (omega=0)</text>
        <dbReference type="Rhea" id="RHEA:16237"/>
        <dbReference type="Rhea" id="RHEA-COMP:10747"/>
        <dbReference type="Rhea" id="RHEA-COMP:10748"/>
        <dbReference type="ChEBI" id="CHEBI:83833"/>
        <dbReference type="ChEBI" id="CHEBI:83834"/>
        <dbReference type="EC" id="5.2.1.8"/>
    </reaction>
</comment>
<dbReference type="Pfam" id="PF13623">
    <property type="entry name" value="SurA_N_2"/>
    <property type="match status" value="1"/>
</dbReference>
<keyword evidence="4" id="KW-0697">Rotamase</keyword>
<evidence type="ECO:0000256" key="6">
    <source>
        <dbReference type="SAM" id="Coils"/>
    </source>
</evidence>
<organism evidence="8 9">
    <name type="scientific">Carboxydothermus pertinax</name>
    <dbReference type="NCBI Taxonomy" id="870242"/>
    <lineage>
        <taxon>Bacteria</taxon>
        <taxon>Bacillati</taxon>
        <taxon>Bacillota</taxon>
        <taxon>Clostridia</taxon>
        <taxon>Thermoanaerobacterales</taxon>
        <taxon>Thermoanaerobacteraceae</taxon>
        <taxon>Carboxydothermus</taxon>
    </lineage>
</organism>
<evidence type="ECO:0000313" key="8">
    <source>
        <dbReference type="EMBL" id="GAV22021.1"/>
    </source>
</evidence>
<evidence type="ECO:0000313" key="9">
    <source>
        <dbReference type="Proteomes" id="UP000187485"/>
    </source>
</evidence>
<dbReference type="GO" id="GO:0003755">
    <property type="term" value="F:peptidyl-prolyl cis-trans isomerase activity"/>
    <property type="evidence" value="ECO:0007669"/>
    <property type="project" value="UniProtKB-KW"/>
</dbReference>
<protein>
    <recommendedName>
        <fullName evidence="2">peptidylprolyl isomerase</fullName>
        <ecNumber evidence="2">5.2.1.8</ecNumber>
    </recommendedName>
</protein>
<dbReference type="RefSeq" id="WP_075858445.1">
    <property type="nucleotide sequence ID" value="NZ_BDJK01000006.1"/>
</dbReference>